<protein>
    <submittedName>
        <fullName evidence="1">Uncharacterized protein</fullName>
    </submittedName>
</protein>
<dbReference type="EMBL" id="JAKELL010000002">
    <property type="protein sequence ID" value="KAH9000294.1"/>
    <property type="molecule type" value="Genomic_DNA"/>
</dbReference>
<keyword evidence="2" id="KW-1185">Reference proteome</keyword>
<reference evidence="1" key="1">
    <citation type="submission" date="2022-01" db="EMBL/GenBank/DDBJ databases">
        <title>Comparative genomics reveals a dynamic genome evolution in the ectomycorrhizal milk-cap (Lactarius) mushrooms.</title>
        <authorList>
            <consortium name="DOE Joint Genome Institute"/>
            <person name="Lebreton A."/>
            <person name="Tang N."/>
            <person name="Kuo A."/>
            <person name="LaButti K."/>
            <person name="Drula E."/>
            <person name="Barry K."/>
            <person name="Clum A."/>
            <person name="Lipzen A."/>
            <person name="Mousain D."/>
            <person name="Ng V."/>
            <person name="Wang R."/>
            <person name="Wang X."/>
            <person name="Dai Y."/>
            <person name="Henrissat B."/>
            <person name="Grigoriev I.V."/>
            <person name="Guerin-Laguette A."/>
            <person name="Yu F."/>
            <person name="Martin F.M."/>
        </authorList>
    </citation>
    <scope>NUCLEOTIDE SEQUENCE</scope>
    <source>
        <strain evidence="1">QP</strain>
    </source>
</reference>
<organism evidence="1 2">
    <name type="scientific">Lactarius akahatsu</name>
    <dbReference type="NCBI Taxonomy" id="416441"/>
    <lineage>
        <taxon>Eukaryota</taxon>
        <taxon>Fungi</taxon>
        <taxon>Dikarya</taxon>
        <taxon>Basidiomycota</taxon>
        <taxon>Agaricomycotina</taxon>
        <taxon>Agaricomycetes</taxon>
        <taxon>Russulales</taxon>
        <taxon>Russulaceae</taxon>
        <taxon>Lactarius</taxon>
    </lineage>
</organism>
<gene>
    <name evidence="1" type="ORF">EDB92DRAFT_485172</name>
</gene>
<dbReference type="Proteomes" id="UP001201163">
    <property type="component" value="Unassembled WGS sequence"/>
</dbReference>
<evidence type="ECO:0000313" key="2">
    <source>
        <dbReference type="Proteomes" id="UP001201163"/>
    </source>
</evidence>
<name>A0AAD4LPK9_9AGAM</name>
<dbReference type="AlphaFoldDB" id="A0AAD4LPK9"/>
<sequence length="209" mass="23492">MTAHDLRVDGYLSYTFTPQVAEIYLAYLFKVDPKRVQAFNVHNWPGAFFVADPPMSHCTPQHISNGRYAWLLDYAIRRGGSVVPQQLWSPQGQGDWRRYVEQAQLHIPVFFVNADGTLGVPVSHAAAGQMSLRHANEPAPLGDRTTTKIRISWPGYTPSEQQVQLRDQTPARNPVTLERFVKHVGSRVRQFLVVGLSLFIVAVAVNSEI</sequence>
<accession>A0AAD4LPK9</accession>
<comment type="caution">
    <text evidence="1">The sequence shown here is derived from an EMBL/GenBank/DDBJ whole genome shotgun (WGS) entry which is preliminary data.</text>
</comment>
<proteinExistence type="predicted"/>
<evidence type="ECO:0000313" key="1">
    <source>
        <dbReference type="EMBL" id="KAH9000294.1"/>
    </source>
</evidence>